<protein>
    <recommendedName>
        <fullName evidence="3">Metal-binding protein</fullName>
    </recommendedName>
</protein>
<dbReference type="InterPro" id="IPR012863">
    <property type="entry name" value="DUF1636"/>
</dbReference>
<sequence>MPEADLTIHVCTVCRRVREDLAEGYDQPGLGLATALGERLAGKAGISVEAVECLAVCKRPCTVAFAANGKWTYLVGDLDAETHLDDIVGAAESYAASANGIIPWKERPTPFRKGVVARVPPLSLREQGLREPDLRKKGSTS</sequence>
<evidence type="ECO:0000313" key="1">
    <source>
        <dbReference type="EMBL" id="AOO80632.1"/>
    </source>
</evidence>
<dbReference type="KEGG" id="bvv:BHK69_09295"/>
<reference evidence="1 2" key="1">
    <citation type="journal article" date="2015" name="Antonie Van Leeuwenhoek">
        <title>Bosea vaviloviae sp. nov., a new species of slow-growing rhizobia isolated from nodules of the relict species Vavilovia formosa (Stev.) Fed.</title>
        <authorList>
            <person name="Safronova V.I."/>
            <person name="Kuznetsova I.G."/>
            <person name="Sazanova A.L."/>
            <person name="Kimeklis A.K."/>
            <person name="Belimov A.A."/>
            <person name="Andronov E.E."/>
            <person name="Pinaev A.G."/>
            <person name="Chizhevskaya E.P."/>
            <person name="Pukhaev A.R."/>
            <person name="Popov K.P."/>
            <person name="Willems A."/>
            <person name="Tikhonovich I.A."/>
        </authorList>
    </citation>
    <scope>NUCLEOTIDE SEQUENCE [LARGE SCALE GENOMIC DNA]</scope>
    <source>
        <strain evidence="1 2">Vaf18</strain>
    </source>
</reference>
<accession>A0A1D7TZT0</accession>
<dbReference type="OrthoDB" id="424426at2"/>
<evidence type="ECO:0000313" key="2">
    <source>
        <dbReference type="Proteomes" id="UP000094969"/>
    </source>
</evidence>
<dbReference type="Proteomes" id="UP000094969">
    <property type="component" value="Chromosome"/>
</dbReference>
<dbReference type="Pfam" id="PF07845">
    <property type="entry name" value="DUF1636"/>
    <property type="match status" value="1"/>
</dbReference>
<dbReference type="RefSeq" id="WP_069689850.1">
    <property type="nucleotide sequence ID" value="NZ_CP017147.1"/>
</dbReference>
<organism evidence="1 2">
    <name type="scientific">Bosea vaviloviae</name>
    <dbReference type="NCBI Taxonomy" id="1526658"/>
    <lineage>
        <taxon>Bacteria</taxon>
        <taxon>Pseudomonadati</taxon>
        <taxon>Pseudomonadota</taxon>
        <taxon>Alphaproteobacteria</taxon>
        <taxon>Hyphomicrobiales</taxon>
        <taxon>Boseaceae</taxon>
        <taxon>Bosea</taxon>
    </lineage>
</organism>
<evidence type="ECO:0008006" key="3">
    <source>
        <dbReference type="Google" id="ProtNLM"/>
    </source>
</evidence>
<keyword evidence="2" id="KW-1185">Reference proteome</keyword>
<dbReference type="AlphaFoldDB" id="A0A1D7TZT0"/>
<name>A0A1D7TZT0_9HYPH</name>
<dbReference type="STRING" id="1526658.BHK69_09295"/>
<dbReference type="EMBL" id="CP017147">
    <property type="protein sequence ID" value="AOO80632.1"/>
    <property type="molecule type" value="Genomic_DNA"/>
</dbReference>
<gene>
    <name evidence="1" type="ORF">BHK69_09295</name>
</gene>
<proteinExistence type="predicted"/>